<gene>
    <name evidence="1" type="ORF">ATK36_3823</name>
</gene>
<comment type="caution">
    <text evidence="1">The sequence shown here is derived from an EMBL/GenBank/DDBJ whole genome shotgun (WGS) entry which is preliminary data.</text>
</comment>
<protein>
    <submittedName>
        <fullName evidence="1">Uncharacterized protein</fullName>
    </submittedName>
</protein>
<accession>A0A2A9FBB6</accession>
<dbReference type="AlphaFoldDB" id="A0A2A9FBB6"/>
<organism evidence="1 2">
    <name type="scientific">Amycolatopsis sulphurea</name>
    <dbReference type="NCBI Taxonomy" id="76022"/>
    <lineage>
        <taxon>Bacteria</taxon>
        <taxon>Bacillati</taxon>
        <taxon>Actinomycetota</taxon>
        <taxon>Actinomycetes</taxon>
        <taxon>Pseudonocardiales</taxon>
        <taxon>Pseudonocardiaceae</taxon>
        <taxon>Amycolatopsis</taxon>
    </lineage>
</organism>
<proteinExistence type="predicted"/>
<dbReference type="Proteomes" id="UP000243542">
    <property type="component" value="Unassembled WGS sequence"/>
</dbReference>
<dbReference type="EMBL" id="PDJK01000002">
    <property type="protein sequence ID" value="PFG48717.1"/>
    <property type="molecule type" value="Genomic_DNA"/>
</dbReference>
<name>A0A2A9FBB6_9PSEU</name>
<keyword evidence="2" id="KW-1185">Reference proteome</keyword>
<sequence length="65" mass="7244">MLEWSHEWIISDASWRGRFGHNVTIPAGFRRSGEVVWNSPVVAWLRTGAGRWDEVQTMGGVGSGC</sequence>
<evidence type="ECO:0000313" key="2">
    <source>
        <dbReference type="Proteomes" id="UP000243542"/>
    </source>
</evidence>
<reference evidence="1 2" key="1">
    <citation type="submission" date="2017-10" db="EMBL/GenBank/DDBJ databases">
        <title>Sequencing the genomes of 1000 actinobacteria strains.</title>
        <authorList>
            <person name="Klenk H.-P."/>
        </authorList>
    </citation>
    <scope>NUCLEOTIDE SEQUENCE [LARGE SCALE GENOMIC DNA]</scope>
    <source>
        <strain evidence="1 2">DSM 46092</strain>
    </source>
</reference>
<evidence type="ECO:0000313" key="1">
    <source>
        <dbReference type="EMBL" id="PFG48717.1"/>
    </source>
</evidence>